<sequence>MHLVVQPIANVYNSWLPASLLHVLPHGIPSALGFLERNDFLLDSYIVIFAFHRLHTAQYLLRNFLQYERPSSLEALVAFENVRSLNLFVLAHIFINGQSFSDLDQLHIQCLSLDLQFNEFGCLETVSGRQLVDLLPSMMCDV</sequence>
<comment type="caution">
    <text evidence="1">The sequence shown here is derived from an EMBL/GenBank/DDBJ whole genome shotgun (WGS) entry which is preliminary data.</text>
</comment>
<protein>
    <submittedName>
        <fullName evidence="1">Uncharacterized protein</fullName>
    </submittedName>
</protein>
<dbReference type="AlphaFoldDB" id="A0A0C2I905"/>
<accession>A0A0C2I905</accession>
<evidence type="ECO:0000313" key="2">
    <source>
        <dbReference type="Proteomes" id="UP000031668"/>
    </source>
</evidence>
<organism evidence="1 2">
    <name type="scientific">Thelohanellus kitauei</name>
    <name type="common">Myxosporean</name>
    <dbReference type="NCBI Taxonomy" id="669202"/>
    <lineage>
        <taxon>Eukaryota</taxon>
        <taxon>Metazoa</taxon>
        <taxon>Cnidaria</taxon>
        <taxon>Myxozoa</taxon>
        <taxon>Myxosporea</taxon>
        <taxon>Bivalvulida</taxon>
        <taxon>Platysporina</taxon>
        <taxon>Myxobolidae</taxon>
        <taxon>Thelohanellus</taxon>
    </lineage>
</organism>
<dbReference type="EMBL" id="JWZT01005277">
    <property type="protein sequence ID" value="KII61698.1"/>
    <property type="molecule type" value="Genomic_DNA"/>
</dbReference>
<name>A0A0C2I905_THEKT</name>
<dbReference type="Proteomes" id="UP000031668">
    <property type="component" value="Unassembled WGS sequence"/>
</dbReference>
<gene>
    <name evidence="1" type="ORF">RF11_09357</name>
</gene>
<reference evidence="1 2" key="1">
    <citation type="journal article" date="2014" name="Genome Biol. Evol.">
        <title>The genome of the myxosporean Thelohanellus kitauei shows adaptations to nutrient acquisition within its fish host.</title>
        <authorList>
            <person name="Yang Y."/>
            <person name="Xiong J."/>
            <person name="Zhou Z."/>
            <person name="Huo F."/>
            <person name="Miao W."/>
            <person name="Ran C."/>
            <person name="Liu Y."/>
            <person name="Zhang J."/>
            <person name="Feng J."/>
            <person name="Wang M."/>
            <person name="Wang M."/>
            <person name="Wang L."/>
            <person name="Yao B."/>
        </authorList>
    </citation>
    <scope>NUCLEOTIDE SEQUENCE [LARGE SCALE GENOMIC DNA]</scope>
    <source>
        <strain evidence="1">Wuqing</strain>
    </source>
</reference>
<keyword evidence="2" id="KW-1185">Reference proteome</keyword>
<evidence type="ECO:0000313" key="1">
    <source>
        <dbReference type="EMBL" id="KII61698.1"/>
    </source>
</evidence>
<proteinExistence type="predicted"/>